<evidence type="ECO:0000256" key="2">
    <source>
        <dbReference type="ARBA" id="ARBA00009077"/>
    </source>
</evidence>
<evidence type="ECO:0000256" key="4">
    <source>
        <dbReference type="ARBA" id="ARBA00023239"/>
    </source>
</evidence>
<name>A0A3B0S2V3_9ZZZZ</name>
<dbReference type="Gene3D" id="3.90.1150.10">
    <property type="entry name" value="Aspartate Aminotransferase, domain 1"/>
    <property type="match status" value="1"/>
</dbReference>
<gene>
    <name evidence="7" type="ORF">MNBD_ALPHA06-688</name>
</gene>
<organism evidence="7">
    <name type="scientific">hydrothermal vent metagenome</name>
    <dbReference type="NCBI Taxonomy" id="652676"/>
    <lineage>
        <taxon>unclassified sequences</taxon>
        <taxon>metagenomes</taxon>
        <taxon>ecological metagenomes</taxon>
    </lineage>
</organism>
<comment type="cofactor">
    <cofactor evidence="1">
        <name>pyridoxal 5'-phosphate</name>
        <dbReference type="ChEBI" id="CHEBI:597326"/>
    </cofactor>
</comment>
<protein>
    <submittedName>
        <fullName evidence="7">Cystathionine beta-lyase</fullName>
        <ecNumber evidence="7">4.4.1.8</ecNumber>
    </submittedName>
</protein>
<dbReference type="GO" id="GO:0030170">
    <property type="term" value="F:pyridoxal phosphate binding"/>
    <property type="evidence" value="ECO:0007669"/>
    <property type="project" value="InterPro"/>
</dbReference>
<dbReference type="PANTHER" id="PTHR43500:SF1">
    <property type="entry name" value="CYSTATHIONINE BETA-LYASE-RELATED"/>
    <property type="match status" value="1"/>
</dbReference>
<dbReference type="InterPro" id="IPR006233">
    <property type="entry name" value="Cys_b_lyase_bac"/>
</dbReference>
<dbReference type="InterPro" id="IPR015421">
    <property type="entry name" value="PyrdxlP-dep_Trfase_major"/>
</dbReference>
<dbReference type="PANTHER" id="PTHR43500">
    <property type="entry name" value="CYSTATHIONINE BETA-LYASE-RELATED"/>
    <property type="match status" value="1"/>
</dbReference>
<keyword evidence="4 7" id="KW-0456">Lyase</keyword>
<accession>A0A3B0S2V3</accession>
<dbReference type="InterPro" id="IPR015424">
    <property type="entry name" value="PyrdxlP-dep_Trfase"/>
</dbReference>
<dbReference type="SUPFAM" id="SSF53383">
    <property type="entry name" value="PLP-dependent transferases"/>
    <property type="match status" value="1"/>
</dbReference>
<dbReference type="InterPro" id="IPR015422">
    <property type="entry name" value="PyrdxlP-dep_Trfase_small"/>
</dbReference>
<evidence type="ECO:0000256" key="1">
    <source>
        <dbReference type="ARBA" id="ARBA00001933"/>
    </source>
</evidence>
<keyword evidence="3" id="KW-0663">Pyridoxal phosphate</keyword>
<dbReference type="PIRSF" id="PIRSF001434">
    <property type="entry name" value="CGS"/>
    <property type="match status" value="1"/>
</dbReference>
<dbReference type="GO" id="GO:0047804">
    <property type="term" value="F:cysteine-S-conjugate beta-lyase activity"/>
    <property type="evidence" value="ECO:0007669"/>
    <property type="project" value="InterPro"/>
</dbReference>
<evidence type="ECO:0000256" key="6">
    <source>
        <dbReference type="SAM" id="MobiDB-lite"/>
    </source>
</evidence>
<dbReference type="EC" id="4.4.1.8" evidence="7"/>
<dbReference type="Pfam" id="PF01053">
    <property type="entry name" value="Cys_Met_Meta_PP"/>
    <property type="match status" value="1"/>
</dbReference>
<evidence type="ECO:0000256" key="3">
    <source>
        <dbReference type="ARBA" id="ARBA00022898"/>
    </source>
</evidence>
<evidence type="ECO:0000256" key="5">
    <source>
        <dbReference type="ARBA" id="ARBA00047517"/>
    </source>
</evidence>
<reference evidence="7" key="1">
    <citation type="submission" date="2018-06" db="EMBL/GenBank/DDBJ databases">
        <authorList>
            <person name="Zhirakovskaya E."/>
        </authorList>
    </citation>
    <scope>NUCLEOTIDE SEQUENCE</scope>
</reference>
<dbReference type="AlphaFoldDB" id="A0A3B0S2V3"/>
<dbReference type="FunFam" id="3.40.640.10:FF:000046">
    <property type="entry name" value="Cystathionine gamma-lyase"/>
    <property type="match status" value="1"/>
</dbReference>
<dbReference type="EMBL" id="UOEE01000095">
    <property type="protein sequence ID" value="VAV89785.1"/>
    <property type="molecule type" value="Genomic_DNA"/>
</dbReference>
<evidence type="ECO:0000313" key="7">
    <source>
        <dbReference type="EMBL" id="VAV89785.1"/>
    </source>
</evidence>
<feature type="region of interest" description="Disordered" evidence="6">
    <location>
        <begin position="1"/>
        <end position="20"/>
    </location>
</feature>
<comment type="similarity">
    <text evidence="2">Belongs to the trans-sulfuration enzymes family.</text>
</comment>
<dbReference type="GO" id="GO:0019346">
    <property type="term" value="P:transsulfuration"/>
    <property type="evidence" value="ECO:0007669"/>
    <property type="project" value="InterPro"/>
</dbReference>
<sequence>MSDHTKIIHAGRNSPSMEGAVNPPIHRASTILFEQAEDLYSSAPVRHYGTQGMSVHDALRDAICELEQAYSVVLTNSGLAACTMPLLAICSAGDHVLLSDNSYGPTRQFCEQHLARFGVTTQYFAPDIGANITRLIRPETKAIFMESPGSLTMELTDIPAITAIARERQIWTMVDNTWGAGWFLKPIQMGVDFSIQAATKYPCGHSDVLLGTIAAGSKAASKLLKMYDRSSGNFTSPDDTWLVLRGLRSMGTRLERHQRNALIIAKWLSARKEVAQVLHPALPEHPDHELWSRDFTGSSGLFSFLLHPVAEQNVLDFLNALQVFSLGFSWGGFESLAIHCDPQLVRSQTNWQGRGPLIRLSIGLEDENDLITDLQQALEKLS</sequence>
<proteinExistence type="inferred from homology"/>
<dbReference type="InterPro" id="IPR000277">
    <property type="entry name" value="Cys/Met-Metab_PyrdxlP-dep_enz"/>
</dbReference>
<comment type="catalytic activity">
    <reaction evidence="5">
        <text>L,L-cystathionine + H2O = L-homocysteine + pyruvate + NH4(+)</text>
        <dbReference type="Rhea" id="RHEA:13965"/>
        <dbReference type="ChEBI" id="CHEBI:15361"/>
        <dbReference type="ChEBI" id="CHEBI:15377"/>
        <dbReference type="ChEBI" id="CHEBI:28938"/>
        <dbReference type="ChEBI" id="CHEBI:58161"/>
        <dbReference type="ChEBI" id="CHEBI:58199"/>
    </reaction>
</comment>
<dbReference type="NCBIfam" id="TIGR01324">
    <property type="entry name" value="cysta_beta_ly_B"/>
    <property type="match status" value="1"/>
</dbReference>
<dbReference type="Gene3D" id="3.40.640.10">
    <property type="entry name" value="Type I PLP-dependent aspartate aminotransferase-like (Major domain)"/>
    <property type="match status" value="1"/>
</dbReference>
<dbReference type="GO" id="GO:0019450">
    <property type="term" value="P:L-cysteine catabolic process to pyruvate"/>
    <property type="evidence" value="ECO:0007669"/>
    <property type="project" value="TreeGrafter"/>
</dbReference>